<gene>
    <name evidence="2" type="ORF">GCM10010984_11350</name>
    <name evidence="3" type="ORF">SAMN05443634_11013</name>
</gene>
<sequence>MENFIKIIIYIHAFFGGIGLLAGTVLMFSKKGNKLHKQLGKIFSVGMMVSSILSLFICLFPNHHNSFLFMIGIFTIYMILIGNRVLNYKKKSYQNKLDKVISGSMFLTGIVMIGLTFYQKIVNDSFPILLLLFGALGLFMSYKDFKFYANLENHKKWLMSHVGKMVGAYIASVTAFLVAGAGFGSNMYAWILPSVIGTVYIIAWGRKLNRKVA</sequence>
<evidence type="ECO:0000256" key="1">
    <source>
        <dbReference type="SAM" id="Phobius"/>
    </source>
</evidence>
<feature type="transmembrane region" description="Helical" evidence="1">
    <location>
        <begin position="162"/>
        <end position="181"/>
    </location>
</feature>
<feature type="transmembrane region" description="Helical" evidence="1">
    <location>
        <begin position="125"/>
        <end position="142"/>
    </location>
</feature>
<feature type="transmembrane region" description="Helical" evidence="1">
    <location>
        <begin position="40"/>
        <end position="62"/>
    </location>
</feature>
<feature type="transmembrane region" description="Helical" evidence="1">
    <location>
        <begin position="187"/>
        <end position="205"/>
    </location>
</feature>
<reference evidence="3" key="3">
    <citation type="submission" date="2016-11" db="EMBL/GenBank/DDBJ databases">
        <authorList>
            <person name="Jaros S."/>
            <person name="Januszkiewicz K."/>
            <person name="Wedrychowicz H."/>
        </authorList>
    </citation>
    <scope>NUCLEOTIDE SEQUENCE [LARGE SCALE GENOMIC DNA]</scope>
    <source>
        <strain evidence="3">DSM 27989</strain>
    </source>
</reference>
<keyword evidence="1" id="KW-1133">Transmembrane helix</keyword>
<dbReference type="AlphaFoldDB" id="A0A1M7B1M5"/>
<keyword evidence="5" id="KW-1185">Reference proteome</keyword>
<reference evidence="5" key="4">
    <citation type="journal article" date="2019" name="Int. J. Syst. Evol. Microbiol.">
        <title>The Global Catalogue of Microorganisms (GCM) 10K type strain sequencing project: providing services to taxonomists for standard genome sequencing and annotation.</title>
        <authorList>
            <consortium name="The Broad Institute Genomics Platform"/>
            <consortium name="The Broad Institute Genome Sequencing Center for Infectious Disease"/>
            <person name="Wu L."/>
            <person name="Ma J."/>
        </authorList>
    </citation>
    <scope>NUCLEOTIDE SEQUENCE [LARGE SCALE GENOMIC DNA]</scope>
    <source>
        <strain evidence="5">CGMCC 1.12707</strain>
    </source>
</reference>
<proteinExistence type="predicted"/>
<name>A0A1M7B1M5_9FLAO</name>
<dbReference type="Proteomes" id="UP000650994">
    <property type="component" value="Unassembled WGS sequence"/>
</dbReference>
<reference evidence="2" key="5">
    <citation type="submission" date="2024-05" db="EMBL/GenBank/DDBJ databases">
        <authorList>
            <person name="Sun Q."/>
            <person name="Zhou Y."/>
        </authorList>
    </citation>
    <scope>NUCLEOTIDE SEQUENCE</scope>
    <source>
        <strain evidence="2">CGMCC 1.12707</strain>
    </source>
</reference>
<evidence type="ECO:0000313" key="4">
    <source>
        <dbReference type="Proteomes" id="UP000184120"/>
    </source>
</evidence>
<evidence type="ECO:0000313" key="2">
    <source>
        <dbReference type="EMBL" id="GGE95564.1"/>
    </source>
</evidence>
<dbReference type="Proteomes" id="UP000184120">
    <property type="component" value="Unassembled WGS sequence"/>
</dbReference>
<feature type="transmembrane region" description="Helical" evidence="1">
    <location>
        <begin position="7"/>
        <end position="28"/>
    </location>
</feature>
<evidence type="ECO:0000313" key="5">
    <source>
        <dbReference type="Proteomes" id="UP000650994"/>
    </source>
</evidence>
<dbReference type="RefSeq" id="WP_072933196.1">
    <property type="nucleotide sequence ID" value="NZ_BMFL01000007.1"/>
</dbReference>
<evidence type="ECO:0000313" key="3">
    <source>
        <dbReference type="EMBL" id="SHL48918.1"/>
    </source>
</evidence>
<keyword evidence="1" id="KW-0472">Membrane</keyword>
<dbReference type="STRING" id="1434701.SAMN05443634_11013"/>
<reference evidence="4" key="2">
    <citation type="submission" date="2016-11" db="EMBL/GenBank/DDBJ databases">
        <authorList>
            <person name="Varghese N."/>
            <person name="Submissions S."/>
        </authorList>
    </citation>
    <scope>NUCLEOTIDE SEQUENCE [LARGE SCALE GENOMIC DNA]</scope>
    <source>
        <strain evidence="4">DSM 27989</strain>
    </source>
</reference>
<protein>
    <submittedName>
        <fullName evidence="3">Uncharacterized membrane protein</fullName>
    </submittedName>
</protein>
<feature type="transmembrane region" description="Helical" evidence="1">
    <location>
        <begin position="68"/>
        <end position="88"/>
    </location>
</feature>
<keyword evidence="1" id="KW-0812">Transmembrane</keyword>
<dbReference type="EMBL" id="FRBH01000010">
    <property type="protein sequence ID" value="SHL48918.1"/>
    <property type="molecule type" value="Genomic_DNA"/>
</dbReference>
<dbReference type="EMBL" id="BMFL01000007">
    <property type="protein sequence ID" value="GGE95564.1"/>
    <property type="molecule type" value="Genomic_DNA"/>
</dbReference>
<reference evidence="2" key="1">
    <citation type="journal article" date="2014" name="Int. J. Syst. Evol. Microbiol.">
        <title>Complete genome of a new Firmicutes species belonging to the dominant human colonic microbiota ('Ruminococcus bicirculans') reveals two chromosomes and a selective capacity to utilize plant glucans.</title>
        <authorList>
            <consortium name="NISC Comparative Sequencing Program"/>
            <person name="Wegmann U."/>
            <person name="Louis P."/>
            <person name="Goesmann A."/>
            <person name="Henrissat B."/>
            <person name="Duncan S.H."/>
            <person name="Flint H.J."/>
        </authorList>
    </citation>
    <scope>NUCLEOTIDE SEQUENCE</scope>
    <source>
        <strain evidence="2">CGMCC 1.12707</strain>
    </source>
</reference>
<organism evidence="3 4">
    <name type="scientific">Chishuiella changwenlii</name>
    <dbReference type="NCBI Taxonomy" id="1434701"/>
    <lineage>
        <taxon>Bacteria</taxon>
        <taxon>Pseudomonadati</taxon>
        <taxon>Bacteroidota</taxon>
        <taxon>Flavobacteriia</taxon>
        <taxon>Flavobacteriales</taxon>
        <taxon>Weeksellaceae</taxon>
        <taxon>Chishuiella</taxon>
    </lineage>
</organism>
<dbReference type="OrthoDB" id="1162022at2"/>
<accession>A0A1M7B1M5</accession>
<feature type="transmembrane region" description="Helical" evidence="1">
    <location>
        <begin position="100"/>
        <end position="119"/>
    </location>
</feature>